<comment type="caution">
    <text evidence="3">The sequence shown here is derived from an EMBL/GenBank/DDBJ whole genome shotgun (WGS) entry which is preliminary data.</text>
</comment>
<comment type="similarity">
    <text evidence="1">Belongs to the LOB domain-containing protein family.</text>
</comment>
<evidence type="ECO:0000313" key="4">
    <source>
        <dbReference type="Proteomes" id="UP000195402"/>
    </source>
</evidence>
<dbReference type="Pfam" id="PF03195">
    <property type="entry name" value="LOB"/>
    <property type="match status" value="1"/>
</dbReference>
<evidence type="ECO:0000256" key="1">
    <source>
        <dbReference type="ARBA" id="ARBA00005474"/>
    </source>
</evidence>
<gene>
    <name evidence="3" type="ORF">BVC80_1037g13</name>
</gene>
<dbReference type="OrthoDB" id="913402at2759"/>
<organism evidence="3 4">
    <name type="scientific">Macleaya cordata</name>
    <name type="common">Five-seeded plume-poppy</name>
    <name type="synonym">Bocconia cordata</name>
    <dbReference type="NCBI Taxonomy" id="56857"/>
    <lineage>
        <taxon>Eukaryota</taxon>
        <taxon>Viridiplantae</taxon>
        <taxon>Streptophyta</taxon>
        <taxon>Embryophyta</taxon>
        <taxon>Tracheophyta</taxon>
        <taxon>Spermatophyta</taxon>
        <taxon>Magnoliopsida</taxon>
        <taxon>Ranunculales</taxon>
        <taxon>Papaveraceae</taxon>
        <taxon>Papaveroideae</taxon>
        <taxon>Macleaya</taxon>
    </lineage>
</organism>
<evidence type="ECO:0000313" key="3">
    <source>
        <dbReference type="EMBL" id="OVA14479.1"/>
    </source>
</evidence>
<dbReference type="InterPro" id="IPR004883">
    <property type="entry name" value="LOB"/>
</dbReference>
<dbReference type="EMBL" id="MVGT01001040">
    <property type="protein sequence ID" value="OVA14479.1"/>
    <property type="molecule type" value="Genomic_DNA"/>
</dbReference>
<reference evidence="3 4" key="1">
    <citation type="journal article" date="2017" name="Mol. Plant">
        <title>The Genome of Medicinal Plant Macleaya cordata Provides New Insights into Benzylisoquinoline Alkaloids Metabolism.</title>
        <authorList>
            <person name="Liu X."/>
            <person name="Liu Y."/>
            <person name="Huang P."/>
            <person name="Ma Y."/>
            <person name="Qing Z."/>
            <person name="Tang Q."/>
            <person name="Cao H."/>
            <person name="Cheng P."/>
            <person name="Zheng Y."/>
            <person name="Yuan Z."/>
            <person name="Zhou Y."/>
            <person name="Liu J."/>
            <person name="Tang Z."/>
            <person name="Zhuo Y."/>
            <person name="Zhang Y."/>
            <person name="Yu L."/>
            <person name="Huang J."/>
            <person name="Yang P."/>
            <person name="Peng Q."/>
            <person name="Zhang J."/>
            <person name="Jiang W."/>
            <person name="Zhang Z."/>
            <person name="Lin K."/>
            <person name="Ro D.K."/>
            <person name="Chen X."/>
            <person name="Xiong X."/>
            <person name="Shang Y."/>
            <person name="Huang S."/>
            <person name="Zeng J."/>
        </authorList>
    </citation>
    <scope>NUCLEOTIDE SEQUENCE [LARGE SCALE GENOMIC DNA]</scope>
    <source>
        <strain evidence="4">cv. BLH2017</strain>
        <tissue evidence="3">Root</tissue>
    </source>
</reference>
<dbReference type="PROSITE" id="PS50891">
    <property type="entry name" value="LOB"/>
    <property type="match status" value="1"/>
</dbReference>
<keyword evidence="4" id="KW-1185">Reference proteome</keyword>
<feature type="domain" description="LOB" evidence="2">
    <location>
        <begin position="17"/>
        <end position="119"/>
    </location>
</feature>
<dbReference type="PANTHER" id="PTHR31301">
    <property type="entry name" value="LOB DOMAIN-CONTAINING PROTEIN 4-RELATED"/>
    <property type="match status" value="1"/>
</dbReference>
<dbReference type="STRING" id="56857.A0A200QVJ1"/>
<dbReference type="AlphaFoldDB" id="A0A200QVJ1"/>
<proteinExistence type="inferred from homology"/>
<sequence length="228" mass="25133">MENKDGTAAAITTGARQACASCKHQRKKCAVDCVLHDFFPASKNADFQAVHRVFGVSNITKLLKSLRTSEERQKAIDSLVWEAQCRQRDPVSGSYGEFLKVFEELKLLRGHVQLHGIVTNQTGPKTRTNNKTLLIGWNGNNGVVGGGGGGGGGFDYNNNINSYMQNNGSFIEEPVQFGFGSLVQAEQEKRYQGRDGVAISVPNLLNQHEQYFYHPGNYAQNPKLLTKI</sequence>
<dbReference type="PANTHER" id="PTHR31301:SF19">
    <property type="entry name" value="LOB DOMAIN-CONTAINING PROTEIN 2"/>
    <property type="match status" value="1"/>
</dbReference>
<accession>A0A200QVJ1</accession>
<protein>
    <recommendedName>
        <fullName evidence="2">LOB domain-containing protein</fullName>
    </recommendedName>
</protein>
<evidence type="ECO:0000259" key="2">
    <source>
        <dbReference type="PROSITE" id="PS50891"/>
    </source>
</evidence>
<dbReference type="Proteomes" id="UP000195402">
    <property type="component" value="Unassembled WGS sequence"/>
</dbReference>
<name>A0A200QVJ1_MACCD</name>
<dbReference type="InParanoid" id="A0A200QVJ1"/>
<dbReference type="OMA" id="GGWENFK"/>